<evidence type="ECO:0000313" key="2">
    <source>
        <dbReference type="Proteomes" id="UP000183832"/>
    </source>
</evidence>
<keyword evidence="2" id="KW-1185">Reference proteome</keyword>
<dbReference type="AlphaFoldDB" id="A0A1J1I8I4"/>
<dbReference type="Proteomes" id="UP000183832">
    <property type="component" value="Unassembled WGS sequence"/>
</dbReference>
<gene>
    <name evidence="1" type="ORF">CLUMA_CG008229</name>
</gene>
<organism evidence="1 2">
    <name type="scientific">Clunio marinus</name>
    <dbReference type="NCBI Taxonomy" id="568069"/>
    <lineage>
        <taxon>Eukaryota</taxon>
        <taxon>Metazoa</taxon>
        <taxon>Ecdysozoa</taxon>
        <taxon>Arthropoda</taxon>
        <taxon>Hexapoda</taxon>
        <taxon>Insecta</taxon>
        <taxon>Pterygota</taxon>
        <taxon>Neoptera</taxon>
        <taxon>Endopterygota</taxon>
        <taxon>Diptera</taxon>
        <taxon>Nematocera</taxon>
        <taxon>Chironomoidea</taxon>
        <taxon>Chironomidae</taxon>
        <taxon>Clunio</taxon>
    </lineage>
</organism>
<sequence>MWLEASLKSKLSFAFIFTVSGIRNSSHLELLSRKYKCQELKLNKALLNFNLEVIIEFLQKIIKNSFGYLIKLTTSTRCKISVRSLPFRLNDAYCDSQHKPAE</sequence>
<dbReference type="EMBL" id="CVRI01000040">
    <property type="protein sequence ID" value="CRK94729.1"/>
    <property type="molecule type" value="Genomic_DNA"/>
</dbReference>
<reference evidence="1 2" key="1">
    <citation type="submission" date="2015-04" db="EMBL/GenBank/DDBJ databases">
        <authorList>
            <person name="Syromyatnikov M.Y."/>
            <person name="Popov V.N."/>
        </authorList>
    </citation>
    <scope>NUCLEOTIDE SEQUENCE [LARGE SCALE GENOMIC DNA]</scope>
</reference>
<accession>A0A1J1I8I4</accession>
<protein>
    <submittedName>
        <fullName evidence="1">CLUMA_CG008229, isoform A</fullName>
    </submittedName>
</protein>
<evidence type="ECO:0000313" key="1">
    <source>
        <dbReference type="EMBL" id="CRK94729.1"/>
    </source>
</evidence>
<proteinExistence type="predicted"/>
<name>A0A1J1I8I4_9DIPT</name>